<dbReference type="HOGENOM" id="CLU_1974768_0_0_1"/>
<evidence type="ECO:0000313" key="4">
    <source>
        <dbReference type="Proteomes" id="UP000011087"/>
    </source>
</evidence>
<evidence type="ECO:0000313" key="2">
    <source>
        <dbReference type="EMBL" id="EKX53063.1"/>
    </source>
</evidence>
<dbReference type="PaxDb" id="55529-EKX53063"/>
<dbReference type="AlphaFoldDB" id="L1JY81"/>
<keyword evidence="1" id="KW-0175">Coiled coil</keyword>
<dbReference type="RefSeq" id="XP_005840043.1">
    <property type="nucleotide sequence ID" value="XM_005839986.1"/>
</dbReference>
<proteinExistence type="predicted"/>
<dbReference type="KEGG" id="gtt:GUITHDRAFT_101509"/>
<reference evidence="3" key="3">
    <citation type="submission" date="2015-06" db="UniProtKB">
        <authorList>
            <consortium name="EnsemblProtists"/>
        </authorList>
    </citation>
    <scope>IDENTIFICATION</scope>
</reference>
<accession>L1JY81</accession>
<protein>
    <submittedName>
        <fullName evidence="2 3">Uncharacterized protein</fullName>
    </submittedName>
</protein>
<organism evidence="2">
    <name type="scientific">Guillardia theta (strain CCMP2712)</name>
    <name type="common">Cryptophyte</name>
    <dbReference type="NCBI Taxonomy" id="905079"/>
    <lineage>
        <taxon>Eukaryota</taxon>
        <taxon>Cryptophyceae</taxon>
        <taxon>Pyrenomonadales</taxon>
        <taxon>Geminigeraceae</taxon>
        <taxon>Guillardia</taxon>
    </lineage>
</organism>
<gene>
    <name evidence="2" type="ORF">GUITHDRAFT_101509</name>
</gene>
<keyword evidence="4" id="KW-1185">Reference proteome</keyword>
<evidence type="ECO:0000256" key="1">
    <source>
        <dbReference type="SAM" id="Coils"/>
    </source>
</evidence>
<name>L1JY81_GUITC</name>
<dbReference type="EMBL" id="JH992971">
    <property type="protein sequence ID" value="EKX53063.1"/>
    <property type="molecule type" value="Genomic_DNA"/>
</dbReference>
<reference evidence="2 4" key="1">
    <citation type="journal article" date="2012" name="Nature">
        <title>Algal genomes reveal evolutionary mosaicism and the fate of nucleomorphs.</title>
        <authorList>
            <consortium name="DOE Joint Genome Institute"/>
            <person name="Curtis B.A."/>
            <person name="Tanifuji G."/>
            <person name="Burki F."/>
            <person name="Gruber A."/>
            <person name="Irimia M."/>
            <person name="Maruyama S."/>
            <person name="Arias M.C."/>
            <person name="Ball S.G."/>
            <person name="Gile G.H."/>
            <person name="Hirakawa Y."/>
            <person name="Hopkins J.F."/>
            <person name="Kuo A."/>
            <person name="Rensing S.A."/>
            <person name="Schmutz J."/>
            <person name="Symeonidi A."/>
            <person name="Elias M."/>
            <person name="Eveleigh R.J."/>
            <person name="Herman E.K."/>
            <person name="Klute M.J."/>
            <person name="Nakayama T."/>
            <person name="Obornik M."/>
            <person name="Reyes-Prieto A."/>
            <person name="Armbrust E.V."/>
            <person name="Aves S.J."/>
            <person name="Beiko R.G."/>
            <person name="Coutinho P."/>
            <person name="Dacks J.B."/>
            <person name="Durnford D.G."/>
            <person name="Fast N.M."/>
            <person name="Green B.R."/>
            <person name="Grisdale C.J."/>
            <person name="Hempel F."/>
            <person name="Henrissat B."/>
            <person name="Hoppner M.P."/>
            <person name="Ishida K."/>
            <person name="Kim E."/>
            <person name="Koreny L."/>
            <person name="Kroth P.G."/>
            <person name="Liu Y."/>
            <person name="Malik S.B."/>
            <person name="Maier U.G."/>
            <person name="McRose D."/>
            <person name="Mock T."/>
            <person name="Neilson J.A."/>
            <person name="Onodera N.T."/>
            <person name="Poole A.M."/>
            <person name="Pritham E.J."/>
            <person name="Richards T.A."/>
            <person name="Rocap G."/>
            <person name="Roy S.W."/>
            <person name="Sarai C."/>
            <person name="Schaack S."/>
            <person name="Shirato S."/>
            <person name="Slamovits C.H."/>
            <person name="Spencer D.F."/>
            <person name="Suzuki S."/>
            <person name="Worden A.Z."/>
            <person name="Zauner S."/>
            <person name="Barry K."/>
            <person name="Bell C."/>
            <person name="Bharti A.K."/>
            <person name="Crow J.A."/>
            <person name="Grimwood J."/>
            <person name="Kramer R."/>
            <person name="Lindquist E."/>
            <person name="Lucas S."/>
            <person name="Salamov A."/>
            <person name="McFadden G.I."/>
            <person name="Lane C.E."/>
            <person name="Keeling P.J."/>
            <person name="Gray M.W."/>
            <person name="Grigoriev I.V."/>
            <person name="Archibald J.M."/>
        </authorList>
    </citation>
    <scope>NUCLEOTIDE SEQUENCE</scope>
    <source>
        <strain evidence="2 4">CCMP2712</strain>
    </source>
</reference>
<feature type="coiled-coil region" evidence="1">
    <location>
        <begin position="31"/>
        <end position="58"/>
    </location>
</feature>
<evidence type="ECO:0000313" key="3">
    <source>
        <dbReference type="EnsemblProtists" id="EKX53063"/>
    </source>
</evidence>
<dbReference type="GeneID" id="17309645"/>
<sequence>MEKEDSSHHRAESSDRRKMMLSKATCFLHEVEEAKARREELSARSLKLQQDLSAVRKKTESVQKEISQAKLKLAFLGKTELLDAGEDVYTSFLLTYDKISSLTNAKVYLDAVEALHSNSQEVKCTGV</sequence>
<reference evidence="4" key="2">
    <citation type="submission" date="2012-11" db="EMBL/GenBank/DDBJ databases">
        <authorList>
            <person name="Kuo A."/>
            <person name="Curtis B.A."/>
            <person name="Tanifuji G."/>
            <person name="Burki F."/>
            <person name="Gruber A."/>
            <person name="Irimia M."/>
            <person name="Maruyama S."/>
            <person name="Arias M.C."/>
            <person name="Ball S.G."/>
            <person name="Gile G.H."/>
            <person name="Hirakawa Y."/>
            <person name="Hopkins J.F."/>
            <person name="Rensing S.A."/>
            <person name="Schmutz J."/>
            <person name="Symeonidi A."/>
            <person name="Elias M."/>
            <person name="Eveleigh R.J."/>
            <person name="Herman E.K."/>
            <person name="Klute M.J."/>
            <person name="Nakayama T."/>
            <person name="Obornik M."/>
            <person name="Reyes-Prieto A."/>
            <person name="Armbrust E.V."/>
            <person name="Aves S.J."/>
            <person name="Beiko R.G."/>
            <person name="Coutinho P."/>
            <person name="Dacks J.B."/>
            <person name="Durnford D.G."/>
            <person name="Fast N.M."/>
            <person name="Green B.R."/>
            <person name="Grisdale C."/>
            <person name="Hempe F."/>
            <person name="Henrissat B."/>
            <person name="Hoppner M.P."/>
            <person name="Ishida K.-I."/>
            <person name="Kim E."/>
            <person name="Koreny L."/>
            <person name="Kroth P.G."/>
            <person name="Liu Y."/>
            <person name="Malik S.-B."/>
            <person name="Maier U.G."/>
            <person name="McRose D."/>
            <person name="Mock T."/>
            <person name="Neilson J.A."/>
            <person name="Onodera N.T."/>
            <person name="Poole A.M."/>
            <person name="Pritham E.J."/>
            <person name="Richards T.A."/>
            <person name="Rocap G."/>
            <person name="Roy S.W."/>
            <person name="Sarai C."/>
            <person name="Schaack S."/>
            <person name="Shirato S."/>
            <person name="Slamovits C.H."/>
            <person name="Spencer D.F."/>
            <person name="Suzuki S."/>
            <person name="Worden A.Z."/>
            <person name="Zauner S."/>
            <person name="Barry K."/>
            <person name="Bell C."/>
            <person name="Bharti A.K."/>
            <person name="Crow J.A."/>
            <person name="Grimwood J."/>
            <person name="Kramer R."/>
            <person name="Lindquist E."/>
            <person name="Lucas S."/>
            <person name="Salamov A."/>
            <person name="McFadden G.I."/>
            <person name="Lane C.E."/>
            <person name="Keeling P.J."/>
            <person name="Gray M.W."/>
            <person name="Grigoriev I.V."/>
            <person name="Archibald J.M."/>
        </authorList>
    </citation>
    <scope>NUCLEOTIDE SEQUENCE</scope>
    <source>
        <strain evidence="4">CCMP2712</strain>
    </source>
</reference>
<dbReference type="Proteomes" id="UP000011087">
    <property type="component" value="Unassembled WGS sequence"/>
</dbReference>
<dbReference type="EnsemblProtists" id="EKX53063">
    <property type="protein sequence ID" value="EKX53063"/>
    <property type="gene ID" value="GUITHDRAFT_101509"/>
</dbReference>